<evidence type="ECO:0000259" key="11">
    <source>
        <dbReference type="Pfam" id="PF00958"/>
    </source>
</evidence>
<sequence>MHVSASRDLDLDIGRRCPSFVCIAGLAIRVMGEITKEKLDILRDADKIFREELEKSEIAKEVNQYFAVLTNNRTVGVMGDFRTYDYTLSLRAVSTTDFMTADFSRIPWDILDKVSNRIVNEVDHINRIVYNITSKPPATIVTNYREGLFKKELEDWIYLVQAP</sequence>
<keyword evidence="6" id="KW-0332">GMP biosynthesis</keyword>
<comment type="pathway">
    <text evidence="2">Purine metabolism; GMP biosynthesis; GMP from XMP (L-Gln route): step 1/1.</text>
</comment>
<name>E4KPL4_9LACT</name>
<dbReference type="PANTHER" id="PTHR11922:SF2">
    <property type="entry name" value="GMP SYNTHASE [GLUTAMINE-HYDROLYZING]"/>
    <property type="match status" value="1"/>
</dbReference>
<keyword evidence="9" id="KW-0315">Glutamine amidotransferase</keyword>
<gene>
    <name evidence="12" type="ORF">HMPREF9257_1502</name>
</gene>
<comment type="function">
    <text evidence="1">Catalyzes the synthesis of GMP from XMP.</text>
</comment>
<dbReference type="GO" id="GO:0003921">
    <property type="term" value="F:GMP synthase activity"/>
    <property type="evidence" value="ECO:0007669"/>
    <property type="project" value="TreeGrafter"/>
</dbReference>
<evidence type="ECO:0000256" key="2">
    <source>
        <dbReference type="ARBA" id="ARBA00005153"/>
    </source>
</evidence>
<keyword evidence="8" id="KW-0067">ATP-binding</keyword>
<evidence type="ECO:0000256" key="10">
    <source>
        <dbReference type="ARBA" id="ARBA00031356"/>
    </source>
</evidence>
<keyword evidence="7" id="KW-0658">Purine biosynthesis</keyword>
<dbReference type="Pfam" id="PF00958">
    <property type="entry name" value="GMP_synt_C"/>
    <property type="match status" value="1"/>
</dbReference>
<evidence type="ECO:0000256" key="5">
    <source>
        <dbReference type="ARBA" id="ARBA00022741"/>
    </source>
</evidence>
<comment type="caution">
    <text evidence="12">The sequence shown here is derived from an EMBL/GenBank/DDBJ whole genome shotgun (WGS) entry which is preliminary data.</text>
</comment>
<dbReference type="Proteomes" id="UP000005990">
    <property type="component" value="Unassembled WGS sequence"/>
</dbReference>
<reference evidence="12 13" key="1">
    <citation type="submission" date="2010-10" db="EMBL/GenBank/DDBJ databases">
        <authorList>
            <person name="Durkin A.S."/>
            <person name="Madupu R."/>
            <person name="Torralba M."/>
            <person name="Gillis M."/>
            <person name="Methe B."/>
            <person name="Sutton G."/>
            <person name="Nelson K.E."/>
        </authorList>
    </citation>
    <scope>NUCLEOTIDE SEQUENCE [LARGE SCALE GENOMIC DNA]</scope>
    <source>
        <strain evidence="12 13">ACS-139-V-Col8</strain>
    </source>
</reference>
<evidence type="ECO:0000256" key="7">
    <source>
        <dbReference type="ARBA" id="ARBA00022755"/>
    </source>
</evidence>
<evidence type="ECO:0000313" key="13">
    <source>
        <dbReference type="Proteomes" id="UP000005990"/>
    </source>
</evidence>
<feature type="domain" description="GMP synthase C-terminal" evidence="11">
    <location>
        <begin position="51"/>
        <end position="140"/>
    </location>
</feature>
<evidence type="ECO:0000256" key="9">
    <source>
        <dbReference type="ARBA" id="ARBA00022962"/>
    </source>
</evidence>
<protein>
    <recommendedName>
        <fullName evidence="3">GMP synthase (glutamine-hydrolyzing)</fullName>
        <ecNumber evidence="3">6.3.5.2</ecNumber>
    </recommendedName>
    <alternativeName>
        <fullName evidence="10">Glutamine amidotransferase</fullName>
    </alternativeName>
</protein>
<dbReference type="InterPro" id="IPR001674">
    <property type="entry name" value="GMP_synth_C"/>
</dbReference>
<evidence type="ECO:0000256" key="1">
    <source>
        <dbReference type="ARBA" id="ARBA00002332"/>
    </source>
</evidence>
<dbReference type="STRING" id="908337.HMPREF9257_1502"/>
<keyword evidence="4" id="KW-0436">Ligase</keyword>
<evidence type="ECO:0000256" key="4">
    <source>
        <dbReference type="ARBA" id="ARBA00022598"/>
    </source>
</evidence>
<dbReference type="GO" id="GO:0005524">
    <property type="term" value="F:ATP binding"/>
    <property type="evidence" value="ECO:0007669"/>
    <property type="project" value="UniProtKB-KW"/>
</dbReference>
<dbReference type="SUPFAM" id="SSF54810">
    <property type="entry name" value="GMP synthetase C-terminal dimerisation domain"/>
    <property type="match status" value="1"/>
</dbReference>
<evidence type="ECO:0000313" key="12">
    <source>
        <dbReference type="EMBL" id="EFR31109.1"/>
    </source>
</evidence>
<dbReference type="FunFam" id="3.30.300.10:FF:000002">
    <property type="entry name" value="GMP synthase [glutamine-hydrolyzing]"/>
    <property type="match status" value="1"/>
</dbReference>
<dbReference type="Gene3D" id="3.30.300.10">
    <property type="match status" value="1"/>
</dbReference>
<evidence type="ECO:0000256" key="8">
    <source>
        <dbReference type="ARBA" id="ARBA00022840"/>
    </source>
</evidence>
<dbReference type="EC" id="6.3.5.2" evidence="3"/>
<dbReference type="AlphaFoldDB" id="E4KPL4"/>
<keyword evidence="5" id="KW-0547">Nucleotide-binding</keyword>
<keyword evidence="13" id="KW-1185">Reference proteome</keyword>
<dbReference type="eggNOG" id="COG0519">
    <property type="taxonomic scope" value="Bacteria"/>
</dbReference>
<proteinExistence type="predicted"/>
<evidence type="ECO:0000256" key="6">
    <source>
        <dbReference type="ARBA" id="ARBA00022749"/>
    </source>
</evidence>
<accession>E4KPL4</accession>
<evidence type="ECO:0000256" key="3">
    <source>
        <dbReference type="ARBA" id="ARBA00012746"/>
    </source>
</evidence>
<organism evidence="12 13">
    <name type="scientific">Eremococcus coleocola ACS-139-V-Col8</name>
    <dbReference type="NCBI Taxonomy" id="908337"/>
    <lineage>
        <taxon>Bacteria</taxon>
        <taxon>Bacillati</taxon>
        <taxon>Bacillota</taxon>
        <taxon>Bacilli</taxon>
        <taxon>Lactobacillales</taxon>
        <taxon>Aerococcaceae</taxon>
        <taxon>Eremococcus</taxon>
    </lineage>
</organism>
<dbReference type="PANTHER" id="PTHR11922">
    <property type="entry name" value="GMP SYNTHASE-RELATED"/>
    <property type="match status" value="1"/>
</dbReference>
<dbReference type="GO" id="GO:0005829">
    <property type="term" value="C:cytosol"/>
    <property type="evidence" value="ECO:0007669"/>
    <property type="project" value="TreeGrafter"/>
</dbReference>
<dbReference type="EMBL" id="AENN01000015">
    <property type="protein sequence ID" value="EFR31109.1"/>
    <property type="molecule type" value="Genomic_DNA"/>
</dbReference>